<evidence type="ECO:0000313" key="16">
    <source>
        <dbReference type="EMBL" id="MEV5506854.1"/>
    </source>
</evidence>
<feature type="signal peptide" evidence="13">
    <location>
        <begin position="1"/>
        <end position="35"/>
    </location>
</feature>
<organism evidence="16 17">
    <name type="scientific">Streptomyces orinoci</name>
    <name type="common">Streptoverticillium orinoci</name>
    <dbReference type="NCBI Taxonomy" id="67339"/>
    <lineage>
        <taxon>Bacteria</taxon>
        <taxon>Bacillati</taxon>
        <taxon>Actinomycetota</taxon>
        <taxon>Actinomycetes</taxon>
        <taxon>Kitasatosporales</taxon>
        <taxon>Streptomycetaceae</taxon>
        <taxon>Streptomyces</taxon>
    </lineage>
</organism>
<dbReference type="InterPro" id="IPR027268">
    <property type="entry name" value="Peptidase_M4/M1_CTD_sf"/>
</dbReference>
<comment type="cofactor">
    <cofactor evidence="2">
        <name>Zn(2+)</name>
        <dbReference type="ChEBI" id="CHEBI:29105"/>
    </cofactor>
</comment>
<dbReference type="Pfam" id="PF01433">
    <property type="entry name" value="Peptidase_M1"/>
    <property type="match status" value="1"/>
</dbReference>
<evidence type="ECO:0000256" key="1">
    <source>
        <dbReference type="ARBA" id="ARBA00000098"/>
    </source>
</evidence>
<dbReference type="Pfam" id="PF17900">
    <property type="entry name" value="Peptidase_M1_N"/>
    <property type="match status" value="1"/>
</dbReference>
<comment type="catalytic activity">
    <reaction evidence="1">
        <text>Release of an N-terminal amino acid, Xaa-|-Yaa- from a peptide, amide or arylamide. Xaa is preferably Ala, but may be most amino acids including Pro (slow action). When a terminal hydrophobic residue is followed by a prolyl residue, the two may be released as an intact Xaa-Pro dipeptide.</text>
        <dbReference type="EC" id="3.4.11.2"/>
    </reaction>
</comment>
<dbReference type="PRINTS" id="PR00756">
    <property type="entry name" value="ALADIPTASE"/>
</dbReference>
<dbReference type="SUPFAM" id="SSF55486">
    <property type="entry name" value="Metalloproteases ('zincins'), catalytic domain"/>
    <property type="match status" value="1"/>
</dbReference>
<keyword evidence="9" id="KW-0862">Zinc</keyword>
<dbReference type="InterPro" id="IPR014782">
    <property type="entry name" value="Peptidase_M1_dom"/>
</dbReference>
<evidence type="ECO:0000256" key="7">
    <source>
        <dbReference type="ARBA" id="ARBA00022723"/>
    </source>
</evidence>
<dbReference type="InterPro" id="IPR001930">
    <property type="entry name" value="Peptidase_M1"/>
</dbReference>
<dbReference type="GO" id="GO:0004177">
    <property type="term" value="F:aminopeptidase activity"/>
    <property type="evidence" value="ECO:0007669"/>
    <property type="project" value="UniProtKB-KW"/>
</dbReference>
<dbReference type="InterPro" id="IPR042097">
    <property type="entry name" value="Aminopeptidase_N-like_N_sf"/>
</dbReference>
<evidence type="ECO:0000256" key="3">
    <source>
        <dbReference type="ARBA" id="ARBA00010136"/>
    </source>
</evidence>
<dbReference type="Gene3D" id="2.60.40.1730">
    <property type="entry name" value="tricorn interacting facor f3 domain"/>
    <property type="match status" value="1"/>
</dbReference>
<sequence>MADTLRRPAQRALPRRLSRCAIPLTLVFVTACAGADGGQGRPGAQSAGDSVFPRLGNGGYRVEHYGLTLDYRPEGNLLAGKAVITARATQDLSAFSLDFKGMRLRDTRVEGKPAHTSRRGTKLTVRPRHPVAKGARFTTEISYRGTPQTVQDADGATEGWVETEHGAVGLGEPEGSMAWFPGNHHPSNKAAYDFTVTVPKGYTAVANGELRNQQTKDGKTTFVWHNGEPMAGYVASVAVGEFQVTRGRAGRLPLYIASVPGEEAAAGRMRQLLPRVLDWETGLFGPYPFASAGAVIDRNSEVHYALETQTKPYYQEPPSDKLVVHEMAHQWFGNSVTPRDWRDMWLNEAFAQYAEWMWEEKQGGRTVRQTFDDYYDGKDPESKGPAGEDIWSYPPATPNAEQISGRPVYGRSAMMLQRLREIVGDRVFFDILRSWVSGHRHGNADAGEFFALCKAKSGKELGDFFRTWLYMAGKPPRS</sequence>
<evidence type="ECO:0000259" key="14">
    <source>
        <dbReference type="Pfam" id="PF01433"/>
    </source>
</evidence>
<dbReference type="PANTHER" id="PTHR11533:SF297">
    <property type="entry name" value="AMINOPEPTIDASE N"/>
    <property type="match status" value="1"/>
</dbReference>
<gene>
    <name evidence="16" type="ORF">AB0L16_10290</name>
</gene>
<dbReference type="RefSeq" id="WP_109280909.1">
    <property type="nucleotide sequence ID" value="NZ_JBFAUK010000006.1"/>
</dbReference>
<keyword evidence="16" id="KW-0031">Aminopeptidase</keyword>
<dbReference type="CDD" id="cd09603">
    <property type="entry name" value="M1_APN_like"/>
    <property type="match status" value="1"/>
</dbReference>
<dbReference type="InterPro" id="IPR050344">
    <property type="entry name" value="Peptidase_M1_aminopeptidases"/>
</dbReference>
<keyword evidence="17" id="KW-1185">Reference proteome</keyword>
<dbReference type="Gene3D" id="1.10.390.10">
    <property type="entry name" value="Neutral Protease Domain 2"/>
    <property type="match status" value="1"/>
</dbReference>
<keyword evidence="13" id="KW-0732">Signal</keyword>
<keyword evidence="7" id="KW-0479">Metal-binding</keyword>
<feature type="chain" id="PRO_5045296072" description="Aminopeptidase N" evidence="13">
    <location>
        <begin position="36"/>
        <end position="478"/>
    </location>
</feature>
<keyword evidence="8 16" id="KW-0378">Hydrolase</keyword>
<dbReference type="InterPro" id="IPR045357">
    <property type="entry name" value="Aminopeptidase_N-like_N"/>
</dbReference>
<keyword evidence="10" id="KW-0482">Metalloprotease</keyword>
<evidence type="ECO:0000256" key="9">
    <source>
        <dbReference type="ARBA" id="ARBA00022833"/>
    </source>
</evidence>
<feature type="domain" description="Aminopeptidase N-like N-terminal" evidence="15">
    <location>
        <begin position="63"/>
        <end position="233"/>
    </location>
</feature>
<dbReference type="SUPFAM" id="SSF63737">
    <property type="entry name" value="Leukotriene A4 hydrolase N-terminal domain"/>
    <property type="match status" value="1"/>
</dbReference>
<dbReference type="EC" id="3.4.11.2" evidence="4"/>
<comment type="similarity">
    <text evidence="3">Belongs to the peptidase M1 family.</text>
</comment>
<proteinExistence type="inferred from homology"/>
<dbReference type="PROSITE" id="PS51257">
    <property type="entry name" value="PROKAR_LIPOPROTEIN"/>
    <property type="match status" value="1"/>
</dbReference>
<evidence type="ECO:0000313" key="17">
    <source>
        <dbReference type="Proteomes" id="UP001552594"/>
    </source>
</evidence>
<evidence type="ECO:0000256" key="5">
    <source>
        <dbReference type="ARBA" id="ARBA00015611"/>
    </source>
</evidence>
<evidence type="ECO:0000256" key="12">
    <source>
        <dbReference type="ARBA" id="ARBA00031533"/>
    </source>
</evidence>
<evidence type="ECO:0000256" key="4">
    <source>
        <dbReference type="ARBA" id="ARBA00012564"/>
    </source>
</evidence>
<dbReference type="Proteomes" id="UP001552594">
    <property type="component" value="Unassembled WGS sequence"/>
</dbReference>
<evidence type="ECO:0000256" key="10">
    <source>
        <dbReference type="ARBA" id="ARBA00023049"/>
    </source>
</evidence>
<keyword evidence="6" id="KW-0645">Protease</keyword>
<accession>A0ABV3JVJ3</accession>
<evidence type="ECO:0000256" key="6">
    <source>
        <dbReference type="ARBA" id="ARBA00022670"/>
    </source>
</evidence>
<feature type="domain" description="Peptidase M1 membrane alanine aminopeptidase" evidence="14">
    <location>
        <begin position="315"/>
        <end position="468"/>
    </location>
</feature>
<protein>
    <recommendedName>
        <fullName evidence="5">Aminopeptidase N</fullName>
        <ecNumber evidence="4">3.4.11.2</ecNumber>
    </recommendedName>
    <alternativeName>
        <fullName evidence="11">Alanine aminopeptidase</fullName>
    </alternativeName>
    <alternativeName>
        <fullName evidence="12">Lysyl aminopeptidase</fullName>
    </alternativeName>
</protein>
<dbReference type="EMBL" id="JBFAUK010000006">
    <property type="protein sequence ID" value="MEV5506854.1"/>
    <property type="molecule type" value="Genomic_DNA"/>
</dbReference>
<evidence type="ECO:0000256" key="11">
    <source>
        <dbReference type="ARBA" id="ARBA00029811"/>
    </source>
</evidence>
<evidence type="ECO:0000256" key="13">
    <source>
        <dbReference type="SAM" id="SignalP"/>
    </source>
</evidence>
<name>A0ABV3JVJ3_STRON</name>
<evidence type="ECO:0000256" key="8">
    <source>
        <dbReference type="ARBA" id="ARBA00022801"/>
    </source>
</evidence>
<evidence type="ECO:0000259" key="15">
    <source>
        <dbReference type="Pfam" id="PF17900"/>
    </source>
</evidence>
<evidence type="ECO:0000256" key="2">
    <source>
        <dbReference type="ARBA" id="ARBA00001947"/>
    </source>
</evidence>
<comment type="caution">
    <text evidence="16">The sequence shown here is derived from an EMBL/GenBank/DDBJ whole genome shotgun (WGS) entry which is preliminary data.</text>
</comment>
<dbReference type="PANTHER" id="PTHR11533">
    <property type="entry name" value="PROTEASE M1 ZINC METALLOPROTEASE"/>
    <property type="match status" value="1"/>
</dbReference>
<reference evidence="16 17" key="1">
    <citation type="submission" date="2024-06" db="EMBL/GenBank/DDBJ databases">
        <title>The Natural Products Discovery Center: Release of the First 8490 Sequenced Strains for Exploring Actinobacteria Biosynthetic Diversity.</title>
        <authorList>
            <person name="Kalkreuter E."/>
            <person name="Kautsar S.A."/>
            <person name="Yang D."/>
            <person name="Bader C.D."/>
            <person name="Teijaro C.N."/>
            <person name="Fluegel L."/>
            <person name="Davis C.M."/>
            <person name="Simpson J.R."/>
            <person name="Lauterbach L."/>
            <person name="Steele A.D."/>
            <person name="Gui C."/>
            <person name="Meng S."/>
            <person name="Li G."/>
            <person name="Viehrig K."/>
            <person name="Ye F."/>
            <person name="Su P."/>
            <person name="Kiefer A.F."/>
            <person name="Nichols A."/>
            <person name="Cepeda A.J."/>
            <person name="Yan W."/>
            <person name="Fan B."/>
            <person name="Jiang Y."/>
            <person name="Adhikari A."/>
            <person name="Zheng C.-J."/>
            <person name="Schuster L."/>
            <person name="Cowan T.M."/>
            <person name="Smanski M.J."/>
            <person name="Chevrette M.G."/>
            <person name="De Carvalho L.P.S."/>
            <person name="Shen B."/>
        </authorList>
    </citation>
    <scope>NUCLEOTIDE SEQUENCE [LARGE SCALE GENOMIC DNA]</scope>
    <source>
        <strain evidence="16 17">NPDC052347</strain>
    </source>
</reference>